<dbReference type="InParanoid" id="A0A0C3APW5"/>
<organism evidence="1 2">
    <name type="scientific">Piloderma croceum (strain F 1598)</name>
    <dbReference type="NCBI Taxonomy" id="765440"/>
    <lineage>
        <taxon>Eukaryota</taxon>
        <taxon>Fungi</taxon>
        <taxon>Dikarya</taxon>
        <taxon>Basidiomycota</taxon>
        <taxon>Agaricomycotina</taxon>
        <taxon>Agaricomycetes</taxon>
        <taxon>Agaricomycetidae</taxon>
        <taxon>Atheliales</taxon>
        <taxon>Atheliaceae</taxon>
        <taxon>Piloderma</taxon>
    </lineage>
</organism>
<accession>A0A0C3APW5</accession>
<proteinExistence type="predicted"/>
<protein>
    <submittedName>
        <fullName evidence="1">Uncharacterized protein</fullName>
    </submittedName>
</protein>
<dbReference type="AlphaFoldDB" id="A0A0C3APW5"/>
<dbReference type="Proteomes" id="UP000054166">
    <property type="component" value="Unassembled WGS sequence"/>
</dbReference>
<evidence type="ECO:0000313" key="2">
    <source>
        <dbReference type="Proteomes" id="UP000054166"/>
    </source>
</evidence>
<reference evidence="1 2" key="1">
    <citation type="submission" date="2014-04" db="EMBL/GenBank/DDBJ databases">
        <authorList>
            <consortium name="DOE Joint Genome Institute"/>
            <person name="Kuo A."/>
            <person name="Tarkka M."/>
            <person name="Buscot F."/>
            <person name="Kohler A."/>
            <person name="Nagy L.G."/>
            <person name="Floudas D."/>
            <person name="Copeland A."/>
            <person name="Barry K.W."/>
            <person name="Cichocki N."/>
            <person name="Veneault-Fourrey C."/>
            <person name="LaButti K."/>
            <person name="Lindquist E.A."/>
            <person name="Lipzen A."/>
            <person name="Lundell T."/>
            <person name="Morin E."/>
            <person name="Murat C."/>
            <person name="Sun H."/>
            <person name="Tunlid A."/>
            <person name="Henrissat B."/>
            <person name="Grigoriev I.V."/>
            <person name="Hibbett D.S."/>
            <person name="Martin F."/>
            <person name="Nordberg H.P."/>
            <person name="Cantor M.N."/>
            <person name="Hua S.X."/>
        </authorList>
    </citation>
    <scope>NUCLEOTIDE SEQUENCE [LARGE SCALE GENOMIC DNA]</scope>
    <source>
        <strain evidence="1 2">F 1598</strain>
    </source>
</reference>
<evidence type="ECO:0000313" key="1">
    <source>
        <dbReference type="EMBL" id="KIM75968.1"/>
    </source>
</evidence>
<keyword evidence="2" id="KW-1185">Reference proteome</keyword>
<reference evidence="2" key="2">
    <citation type="submission" date="2015-01" db="EMBL/GenBank/DDBJ databases">
        <title>Evolutionary Origins and Diversification of the Mycorrhizal Mutualists.</title>
        <authorList>
            <consortium name="DOE Joint Genome Institute"/>
            <consortium name="Mycorrhizal Genomics Consortium"/>
            <person name="Kohler A."/>
            <person name="Kuo A."/>
            <person name="Nagy L.G."/>
            <person name="Floudas D."/>
            <person name="Copeland A."/>
            <person name="Barry K.W."/>
            <person name="Cichocki N."/>
            <person name="Veneault-Fourrey C."/>
            <person name="LaButti K."/>
            <person name="Lindquist E.A."/>
            <person name="Lipzen A."/>
            <person name="Lundell T."/>
            <person name="Morin E."/>
            <person name="Murat C."/>
            <person name="Riley R."/>
            <person name="Ohm R."/>
            <person name="Sun H."/>
            <person name="Tunlid A."/>
            <person name="Henrissat B."/>
            <person name="Grigoriev I.V."/>
            <person name="Hibbett D.S."/>
            <person name="Martin F."/>
        </authorList>
    </citation>
    <scope>NUCLEOTIDE SEQUENCE [LARGE SCALE GENOMIC DNA]</scope>
    <source>
        <strain evidence="2">F 1598</strain>
    </source>
</reference>
<dbReference type="EMBL" id="KN833040">
    <property type="protein sequence ID" value="KIM75968.1"/>
    <property type="molecule type" value="Genomic_DNA"/>
</dbReference>
<name>A0A0C3APW5_PILCF</name>
<gene>
    <name evidence="1" type="ORF">PILCRDRAFT_660701</name>
</gene>
<dbReference type="HOGENOM" id="CLU_1759513_0_0_1"/>
<sequence length="148" mass="16530">MHEPQQCQFSLGCFAGYNTQFALPLSISGPQRRRDRALKFCKPMIFDLLIFCSAESSSVVSENIDCCHPTQYHQVATLYNIRARLSMRVLVIVPAVLIGSPLLGRDACLRNSILRQRHSLCRANIGALWASSASGVLRRHCVDAWVLV</sequence>